<dbReference type="Pfam" id="PF13855">
    <property type="entry name" value="LRR_8"/>
    <property type="match status" value="1"/>
</dbReference>
<dbReference type="Proteomes" id="UP000824469">
    <property type="component" value="Unassembled WGS sequence"/>
</dbReference>
<dbReference type="InterPro" id="IPR001611">
    <property type="entry name" value="Leu-rich_rpt"/>
</dbReference>
<dbReference type="PANTHER" id="PTHR48054:SF82">
    <property type="entry name" value="LRR RECEPTOR-LIKE SERINE_THREONINE-PROTEIN KINASE FLS2"/>
    <property type="match status" value="1"/>
</dbReference>
<evidence type="ECO:0000313" key="3">
    <source>
        <dbReference type="EMBL" id="KAH9297433.1"/>
    </source>
</evidence>
<evidence type="ECO:0000256" key="2">
    <source>
        <dbReference type="ARBA" id="ARBA00022737"/>
    </source>
</evidence>
<dbReference type="Gene3D" id="3.80.10.10">
    <property type="entry name" value="Ribonuclease Inhibitor"/>
    <property type="match status" value="1"/>
</dbReference>
<name>A0AA38CEQ7_TAXCH</name>
<feature type="non-terminal residue" evidence="3">
    <location>
        <position position="82"/>
    </location>
</feature>
<gene>
    <name evidence="3" type="ORF">KI387_029115</name>
</gene>
<feature type="non-terminal residue" evidence="3">
    <location>
        <position position="1"/>
    </location>
</feature>
<keyword evidence="4" id="KW-1185">Reference proteome</keyword>
<dbReference type="SUPFAM" id="SSF52058">
    <property type="entry name" value="L domain-like"/>
    <property type="match status" value="1"/>
</dbReference>
<organism evidence="3 4">
    <name type="scientific">Taxus chinensis</name>
    <name type="common">Chinese yew</name>
    <name type="synonym">Taxus wallichiana var. chinensis</name>
    <dbReference type="NCBI Taxonomy" id="29808"/>
    <lineage>
        <taxon>Eukaryota</taxon>
        <taxon>Viridiplantae</taxon>
        <taxon>Streptophyta</taxon>
        <taxon>Embryophyta</taxon>
        <taxon>Tracheophyta</taxon>
        <taxon>Spermatophyta</taxon>
        <taxon>Pinopsida</taxon>
        <taxon>Pinidae</taxon>
        <taxon>Conifers II</taxon>
        <taxon>Cupressales</taxon>
        <taxon>Taxaceae</taxon>
        <taxon>Taxus</taxon>
    </lineage>
</organism>
<dbReference type="OMA" id="EKMRIMH"/>
<dbReference type="PANTHER" id="PTHR48054">
    <property type="entry name" value="RECEPTOR KINASE-LIKE PROTEIN XA21"/>
    <property type="match status" value="1"/>
</dbReference>
<sequence length="82" mass="8818">IWSLTNLRSLDLSHNSFVGIVPEGVGGLTSLREIHLSSNNFSSPIPSDLGDSTLFKKNVALARARRALWVKGKAAALKQSSD</sequence>
<evidence type="ECO:0000256" key="1">
    <source>
        <dbReference type="ARBA" id="ARBA00022614"/>
    </source>
</evidence>
<dbReference type="InterPro" id="IPR052592">
    <property type="entry name" value="LRR-RLK"/>
</dbReference>
<comment type="caution">
    <text evidence="3">The sequence shown here is derived from an EMBL/GenBank/DDBJ whole genome shotgun (WGS) entry which is preliminary data.</text>
</comment>
<reference evidence="3 4" key="1">
    <citation type="journal article" date="2021" name="Nat. Plants">
        <title>The Taxus genome provides insights into paclitaxel biosynthesis.</title>
        <authorList>
            <person name="Xiong X."/>
            <person name="Gou J."/>
            <person name="Liao Q."/>
            <person name="Li Y."/>
            <person name="Zhou Q."/>
            <person name="Bi G."/>
            <person name="Li C."/>
            <person name="Du R."/>
            <person name="Wang X."/>
            <person name="Sun T."/>
            <person name="Guo L."/>
            <person name="Liang H."/>
            <person name="Lu P."/>
            <person name="Wu Y."/>
            <person name="Zhang Z."/>
            <person name="Ro D.K."/>
            <person name="Shang Y."/>
            <person name="Huang S."/>
            <person name="Yan J."/>
        </authorList>
    </citation>
    <scope>NUCLEOTIDE SEQUENCE [LARGE SCALE GENOMIC DNA]</scope>
    <source>
        <strain evidence="3">Ta-2019</strain>
    </source>
</reference>
<proteinExistence type="predicted"/>
<keyword evidence="2" id="KW-0677">Repeat</keyword>
<accession>A0AA38CEQ7</accession>
<dbReference type="AlphaFoldDB" id="A0AA38CEQ7"/>
<dbReference type="InterPro" id="IPR032675">
    <property type="entry name" value="LRR_dom_sf"/>
</dbReference>
<dbReference type="InterPro" id="IPR003591">
    <property type="entry name" value="Leu-rich_rpt_typical-subtyp"/>
</dbReference>
<keyword evidence="1" id="KW-0433">Leucine-rich repeat</keyword>
<protein>
    <submittedName>
        <fullName evidence="3">Uncharacterized protein</fullName>
    </submittedName>
</protein>
<dbReference type="SMART" id="SM00369">
    <property type="entry name" value="LRR_TYP"/>
    <property type="match status" value="2"/>
</dbReference>
<evidence type="ECO:0000313" key="4">
    <source>
        <dbReference type="Proteomes" id="UP000824469"/>
    </source>
</evidence>
<dbReference type="EMBL" id="JAHRHJ020000010">
    <property type="protein sequence ID" value="KAH9297433.1"/>
    <property type="molecule type" value="Genomic_DNA"/>
</dbReference>